<dbReference type="AlphaFoldDB" id="A0A3Q3R7G3"/>
<proteinExistence type="predicted"/>
<dbReference type="PANTHER" id="PTHR24189">
    <property type="entry name" value="MYOTROPHIN"/>
    <property type="match status" value="1"/>
</dbReference>
<evidence type="ECO:0000256" key="1">
    <source>
        <dbReference type="ARBA" id="ARBA00004906"/>
    </source>
</evidence>
<reference evidence="6" key="1">
    <citation type="submission" date="2025-05" db="UniProtKB">
        <authorList>
            <consortium name="Ensembl"/>
        </authorList>
    </citation>
    <scope>IDENTIFICATION</scope>
</reference>
<dbReference type="Ensembl" id="ENSMALT00000028824.1">
    <property type="protein sequence ID" value="ENSMALP00000028307.1"/>
    <property type="gene ID" value="ENSMALG00000019592.1"/>
</dbReference>
<comment type="pathway">
    <text evidence="1">Protein modification; protein ubiquitination.</text>
</comment>
<keyword evidence="2" id="KW-0677">Repeat</keyword>
<dbReference type="SMART" id="SM00969">
    <property type="entry name" value="SOCS_box"/>
    <property type="match status" value="1"/>
</dbReference>
<dbReference type="RefSeq" id="XP_020445926.1">
    <property type="nucleotide sequence ID" value="XM_020590270.1"/>
</dbReference>
<dbReference type="GeneID" id="109954746"/>
<feature type="repeat" description="ANK" evidence="4">
    <location>
        <begin position="135"/>
        <end position="168"/>
    </location>
</feature>
<evidence type="ECO:0000313" key="7">
    <source>
        <dbReference type="Proteomes" id="UP000261600"/>
    </source>
</evidence>
<feature type="domain" description="SOCS box" evidence="5">
    <location>
        <begin position="377"/>
        <end position="416"/>
    </location>
</feature>
<dbReference type="InterPro" id="IPR050745">
    <property type="entry name" value="Multifunctional_regulatory"/>
</dbReference>
<dbReference type="Pfam" id="PF00023">
    <property type="entry name" value="Ank"/>
    <property type="match status" value="1"/>
</dbReference>
<dbReference type="InterPro" id="IPR036770">
    <property type="entry name" value="Ankyrin_rpt-contain_sf"/>
</dbReference>
<dbReference type="Proteomes" id="UP000261600">
    <property type="component" value="Unplaced"/>
</dbReference>
<dbReference type="PANTHER" id="PTHR24189:SF50">
    <property type="entry name" value="ANKYRIN REPEAT AND SOCS BOX PROTEIN 2"/>
    <property type="match status" value="1"/>
</dbReference>
<dbReference type="PROSITE" id="PS50297">
    <property type="entry name" value="ANK_REP_REGION"/>
    <property type="match status" value="1"/>
</dbReference>
<dbReference type="InterPro" id="IPR036036">
    <property type="entry name" value="SOCS_box-like_dom_sf"/>
</dbReference>
<evidence type="ECO:0000313" key="6">
    <source>
        <dbReference type="Ensembl" id="ENSMALP00000028307.1"/>
    </source>
</evidence>
<dbReference type="GO" id="GO:0035556">
    <property type="term" value="P:intracellular signal transduction"/>
    <property type="evidence" value="ECO:0007669"/>
    <property type="project" value="InterPro"/>
</dbReference>
<keyword evidence="7" id="KW-1185">Reference proteome</keyword>
<accession>A0A3Q3R7G3</accession>
<dbReference type="CTD" id="140459"/>
<dbReference type="KEGG" id="malb:109954746"/>
<dbReference type="InterPro" id="IPR001496">
    <property type="entry name" value="SOCS_box"/>
</dbReference>
<evidence type="ECO:0000256" key="4">
    <source>
        <dbReference type="PROSITE-ProRule" id="PRU00023"/>
    </source>
</evidence>
<evidence type="ECO:0000256" key="3">
    <source>
        <dbReference type="ARBA" id="ARBA00023043"/>
    </source>
</evidence>
<organism evidence="6 7">
    <name type="scientific">Monopterus albus</name>
    <name type="common">Swamp eel</name>
    <dbReference type="NCBI Taxonomy" id="43700"/>
    <lineage>
        <taxon>Eukaryota</taxon>
        <taxon>Metazoa</taxon>
        <taxon>Chordata</taxon>
        <taxon>Craniata</taxon>
        <taxon>Vertebrata</taxon>
        <taxon>Euteleostomi</taxon>
        <taxon>Actinopterygii</taxon>
        <taxon>Neopterygii</taxon>
        <taxon>Teleostei</taxon>
        <taxon>Neoteleostei</taxon>
        <taxon>Acanthomorphata</taxon>
        <taxon>Anabantaria</taxon>
        <taxon>Synbranchiformes</taxon>
        <taxon>Synbranchidae</taxon>
        <taxon>Monopterus</taxon>
    </lineage>
</organism>
<dbReference type="Ensembl" id="ENSMALT00000028812.1">
    <property type="protein sequence ID" value="ENSMALP00000028295.1"/>
    <property type="gene ID" value="ENSMALG00000019592.1"/>
</dbReference>
<dbReference type="Pfam" id="PF07525">
    <property type="entry name" value="SOCS_box"/>
    <property type="match status" value="1"/>
</dbReference>
<dbReference type="UniPathway" id="UPA00143"/>
<evidence type="ECO:0000256" key="2">
    <source>
        <dbReference type="ARBA" id="ARBA00022737"/>
    </source>
</evidence>
<protein>
    <recommendedName>
        <fullName evidence="5">SOCS box domain-containing protein</fullName>
    </recommendedName>
</protein>
<dbReference type="SUPFAM" id="SSF48403">
    <property type="entry name" value="Ankyrin repeat"/>
    <property type="match status" value="1"/>
</dbReference>
<dbReference type="Pfam" id="PF12796">
    <property type="entry name" value="Ank_2"/>
    <property type="match status" value="1"/>
</dbReference>
<feature type="repeat" description="ANK" evidence="4">
    <location>
        <begin position="169"/>
        <end position="207"/>
    </location>
</feature>
<dbReference type="PROSITE" id="PS50088">
    <property type="entry name" value="ANK_REPEAT"/>
    <property type="match status" value="3"/>
</dbReference>
<dbReference type="Gene3D" id="1.10.750.20">
    <property type="entry name" value="SOCS box"/>
    <property type="match status" value="1"/>
</dbReference>
<dbReference type="Gene3D" id="1.25.40.20">
    <property type="entry name" value="Ankyrin repeat-containing domain"/>
    <property type="match status" value="1"/>
</dbReference>
<evidence type="ECO:0000259" key="5">
    <source>
        <dbReference type="PROSITE" id="PS50225"/>
    </source>
</evidence>
<dbReference type="SUPFAM" id="SSF158235">
    <property type="entry name" value="SOCS box-like"/>
    <property type="match status" value="1"/>
</dbReference>
<dbReference type="InterPro" id="IPR002110">
    <property type="entry name" value="Ankyrin_rpt"/>
</dbReference>
<dbReference type="OrthoDB" id="194358at2759"/>
<dbReference type="SMART" id="SM00248">
    <property type="entry name" value="ANK"/>
    <property type="match status" value="4"/>
</dbReference>
<dbReference type="STRING" id="43700.ENSMALP00000028295"/>
<sequence length="438" mass="49007">MPFLHGFRRIIYEYQPLVDAIMCVVGLEEEHGSRESRVKNPEDESGLCRPLVELLERETQSEVFLEGISYAVFKVAERGLIYAAEILLRYGADVNFEDPVSYYNPLHIAVLRSRPNMVRLLVEHGADIEKRDRIHESSPLDLASEESERLACLLTLLDLGADVNARDKHGKTPLLHALASSDGLTVHNRENIQLLLQRGADVNAATVDGETVESSLVFLVKEALEASADDAAEIGKFCLKTTQLLLAHGMDPSCCLNENGEPCLTQTSLEHFDLLFPLAVLLIQSGASLSCTYHVNYCWSGYSLLFQRLQTALQQCSDPSHTSELLEQAEVLLDLARVNVPTLFLPPRPELPVPGQDPHPYAQALVDLHNRAIEHGASPPALRCLCRAFIRSHLQPWPLENKVKALPLPDRLKDFLLPEQTYIPKPGWDHFKPQQSQR</sequence>
<keyword evidence="3 4" id="KW-0040">ANK repeat</keyword>
<name>A0A3Q3R7G3_MONAL</name>
<feature type="repeat" description="ANK" evidence="4">
    <location>
        <begin position="101"/>
        <end position="133"/>
    </location>
</feature>
<dbReference type="PROSITE" id="PS50225">
    <property type="entry name" value="SOCS"/>
    <property type="match status" value="1"/>
</dbReference>
<dbReference type="GO" id="GO:0016567">
    <property type="term" value="P:protein ubiquitination"/>
    <property type="evidence" value="ECO:0007669"/>
    <property type="project" value="UniProtKB-UniPathway"/>
</dbReference>